<dbReference type="AlphaFoldDB" id="A0A4S4JWT7"/>
<name>A0A4S4JWT7_ALKAL</name>
<reference evidence="1 2" key="1">
    <citation type="submission" date="2014-01" db="EMBL/GenBank/DDBJ databases">
        <title>Draft genome sequencing of Bacillus alcalophilus CGMCC 1.3604.</title>
        <authorList>
            <person name="Yang J."/>
            <person name="Diao L."/>
            <person name="Yang S."/>
        </authorList>
    </citation>
    <scope>NUCLEOTIDE SEQUENCE [LARGE SCALE GENOMIC DNA]</scope>
    <source>
        <strain evidence="1 2">CGMCC 1.3604</strain>
    </source>
</reference>
<accession>A0A4S4JWT7</accession>
<sequence>MFNIKMMIYQSVKRERELQKRICELEKENTTLRNTICYLIKGAENKLCEHQNCLKVIS</sequence>
<dbReference type="Proteomes" id="UP000297014">
    <property type="component" value="Unassembled WGS sequence"/>
</dbReference>
<organism evidence="1 2">
    <name type="scientific">Alkalihalobacillus alcalophilus ATCC 27647 = CGMCC 1.3604</name>
    <dbReference type="NCBI Taxonomy" id="1218173"/>
    <lineage>
        <taxon>Bacteria</taxon>
        <taxon>Bacillati</taxon>
        <taxon>Bacillota</taxon>
        <taxon>Bacilli</taxon>
        <taxon>Bacillales</taxon>
        <taxon>Bacillaceae</taxon>
        <taxon>Alkalihalobacillus</taxon>
    </lineage>
</organism>
<dbReference type="EMBL" id="JALP01000318">
    <property type="protein sequence ID" value="THG88747.1"/>
    <property type="molecule type" value="Genomic_DNA"/>
</dbReference>
<evidence type="ECO:0000313" key="1">
    <source>
        <dbReference type="EMBL" id="THG88747.1"/>
    </source>
</evidence>
<proteinExistence type="predicted"/>
<comment type="caution">
    <text evidence="1">The sequence shown here is derived from an EMBL/GenBank/DDBJ whole genome shotgun (WGS) entry which is preliminary data.</text>
</comment>
<evidence type="ECO:0000313" key="2">
    <source>
        <dbReference type="Proteomes" id="UP000297014"/>
    </source>
</evidence>
<protein>
    <submittedName>
        <fullName evidence="1">Uncharacterized protein</fullName>
    </submittedName>
</protein>
<gene>
    <name evidence="1" type="ORF">AJ85_00245</name>
</gene>